<dbReference type="Pfam" id="PF13621">
    <property type="entry name" value="Cupin_8"/>
    <property type="match status" value="1"/>
</dbReference>
<dbReference type="PANTHER" id="PTHR12461:SF106">
    <property type="entry name" value="BIFUNCTIONAL PEPTIDASE AND ARGINYL-HYDROXYLASE JMJD5"/>
    <property type="match status" value="1"/>
</dbReference>
<sequence>MKSLRSITTVDTLSKNDFLTRFKRPEMPVKFEHLTDDWPARKKWSINYFKDVAGDRIVPLYDSQPSKNRKHQHAPAAQMPLTDYLDRLQAGENDLRLFFYNILQEVPELTQDFDYPDIGLPFFRKLPVLFMGGTGAKVQMHYDIDLADIFLCHFGGKKKVMLFPPDQTPLMYKVPFSFSSLFDVNYRTPDLEKYPALQYLEGYETDLNHGDILYIPPGWWHYIEYEELSFSMALRAFPRRPKNLATMLKNLLWTRSIEGLMRKTVGQAWNDRNEKRAVQNTHRYLAKKGLR</sequence>
<evidence type="ECO:0000256" key="4">
    <source>
        <dbReference type="ARBA" id="ARBA00023004"/>
    </source>
</evidence>
<dbReference type="PANTHER" id="PTHR12461">
    <property type="entry name" value="HYPOXIA-INDUCIBLE FACTOR 1 ALPHA INHIBITOR-RELATED"/>
    <property type="match status" value="1"/>
</dbReference>
<dbReference type="EMBL" id="CP035033">
    <property type="protein sequence ID" value="QAB14389.1"/>
    <property type="molecule type" value="Genomic_DNA"/>
</dbReference>
<dbReference type="SUPFAM" id="SSF51197">
    <property type="entry name" value="Clavaminate synthase-like"/>
    <property type="match status" value="1"/>
</dbReference>
<dbReference type="InterPro" id="IPR041667">
    <property type="entry name" value="Cupin_8"/>
</dbReference>
<dbReference type="GO" id="GO:0016491">
    <property type="term" value="F:oxidoreductase activity"/>
    <property type="evidence" value="ECO:0007669"/>
    <property type="project" value="UniProtKB-KW"/>
</dbReference>
<evidence type="ECO:0000256" key="2">
    <source>
        <dbReference type="ARBA" id="ARBA00022723"/>
    </source>
</evidence>
<evidence type="ECO:0000256" key="1">
    <source>
        <dbReference type="ARBA" id="ARBA00001954"/>
    </source>
</evidence>
<dbReference type="PROSITE" id="PS51184">
    <property type="entry name" value="JMJC"/>
    <property type="match status" value="1"/>
</dbReference>
<evidence type="ECO:0000259" key="5">
    <source>
        <dbReference type="PROSITE" id="PS51184"/>
    </source>
</evidence>
<dbReference type="SMART" id="SM00558">
    <property type="entry name" value="JmjC"/>
    <property type="match status" value="1"/>
</dbReference>
<evidence type="ECO:0000313" key="6">
    <source>
        <dbReference type="EMBL" id="QAB14389.1"/>
    </source>
</evidence>
<keyword evidence="7" id="KW-1185">Reference proteome</keyword>
<evidence type="ECO:0000313" key="7">
    <source>
        <dbReference type="Proteomes" id="UP000285478"/>
    </source>
</evidence>
<dbReference type="KEGG" id="htr:EPV75_01225"/>
<accession>A0A451G4I9</accession>
<dbReference type="AlphaFoldDB" id="A0A451G4I9"/>
<dbReference type="Gene3D" id="2.60.120.650">
    <property type="entry name" value="Cupin"/>
    <property type="match status" value="1"/>
</dbReference>
<organism evidence="6 7">
    <name type="scientific">Hydrogenovibrio thermophilus</name>
    <dbReference type="NCBI Taxonomy" id="265883"/>
    <lineage>
        <taxon>Bacteria</taxon>
        <taxon>Pseudomonadati</taxon>
        <taxon>Pseudomonadota</taxon>
        <taxon>Gammaproteobacteria</taxon>
        <taxon>Thiotrichales</taxon>
        <taxon>Piscirickettsiaceae</taxon>
        <taxon>Hydrogenovibrio</taxon>
    </lineage>
</organism>
<protein>
    <submittedName>
        <fullName evidence="6">Cupin-like domain-containing protein</fullName>
    </submittedName>
</protein>
<evidence type="ECO:0000256" key="3">
    <source>
        <dbReference type="ARBA" id="ARBA00023002"/>
    </source>
</evidence>
<dbReference type="RefSeq" id="WP_128384202.1">
    <property type="nucleotide sequence ID" value="NZ_CP035033.1"/>
</dbReference>
<proteinExistence type="predicted"/>
<comment type="cofactor">
    <cofactor evidence="1">
        <name>Fe(2+)</name>
        <dbReference type="ChEBI" id="CHEBI:29033"/>
    </cofactor>
</comment>
<reference evidence="6 7" key="1">
    <citation type="journal article" date="2018" name="Environ. Microbiol.">
        <title>Genomes of ubiquitous marine and hypersaline Hydrogenovibrio, Thiomicrorhabdus and Thiomicrospira spp. encode a diversity of mechanisms to sustain chemolithoautotrophy in heterogeneous environments.</title>
        <authorList>
            <person name="Scott K.M."/>
            <person name="Williams J."/>
            <person name="Porter C.M.B."/>
            <person name="Russel S."/>
            <person name="Harmer T.L."/>
            <person name="Paul J.H."/>
            <person name="Antonen K.M."/>
            <person name="Bridges M.K."/>
            <person name="Camper G.J."/>
            <person name="Campla C.K."/>
            <person name="Casella L.G."/>
            <person name="Chase E."/>
            <person name="Conrad J.W."/>
            <person name="Cruz M.C."/>
            <person name="Dunlap D.S."/>
            <person name="Duran L."/>
            <person name="Fahsbender E.M."/>
            <person name="Goldsmith D.B."/>
            <person name="Keeley R.F."/>
            <person name="Kondoff M.R."/>
            <person name="Kussy B.I."/>
            <person name="Lane M.K."/>
            <person name="Lawler S."/>
            <person name="Leigh B.A."/>
            <person name="Lewis C."/>
            <person name="Lostal L.M."/>
            <person name="Marking D."/>
            <person name="Mancera P.A."/>
            <person name="McClenthan E.C."/>
            <person name="McIntyre E.A."/>
            <person name="Mine J.A."/>
            <person name="Modi S."/>
            <person name="Moore B.D."/>
            <person name="Morgan W.A."/>
            <person name="Nelson K.M."/>
            <person name="Nguyen K.N."/>
            <person name="Ogburn N."/>
            <person name="Parrino D.G."/>
            <person name="Pedapudi A.D."/>
            <person name="Pelham R.P."/>
            <person name="Preece A.M."/>
            <person name="Rampersad E.A."/>
            <person name="Richardson J.C."/>
            <person name="Rodgers C.M."/>
            <person name="Schaffer B.L."/>
            <person name="Sheridan N.E."/>
            <person name="Solone M.R."/>
            <person name="Staley Z.R."/>
            <person name="Tabuchi M."/>
            <person name="Waide R.J."/>
            <person name="Wanjugi P.W."/>
            <person name="Young S."/>
            <person name="Clum A."/>
            <person name="Daum C."/>
            <person name="Huntemann M."/>
            <person name="Ivanova N."/>
            <person name="Kyrpides N."/>
            <person name="Mikhailova N."/>
            <person name="Palaniappan K."/>
            <person name="Pillay M."/>
            <person name="Reddy T.B.K."/>
            <person name="Shapiro N."/>
            <person name="Stamatis D."/>
            <person name="Varghese N."/>
            <person name="Woyke T."/>
            <person name="Boden R."/>
            <person name="Freyermuth S.K."/>
            <person name="Kerfeld C.A."/>
        </authorList>
    </citation>
    <scope>NUCLEOTIDE SEQUENCE [LARGE SCALE GENOMIC DNA]</scope>
    <source>
        <strain evidence="6 7">JR-2</strain>
    </source>
</reference>
<keyword evidence="2" id="KW-0479">Metal-binding</keyword>
<keyword evidence="4" id="KW-0408">Iron</keyword>
<dbReference type="InterPro" id="IPR003347">
    <property type="entry name" value="JmjC_dom"/>
</dbReference>
<keyword evidence="3" id="KW-0560">Oxidoreductase</keyword>
<feature type="domain" description="JmjC" evidence="5">
    <location>
        <begin position="77"/>
        <end position="255"/>
    </location>
</feature>
<gene>
    <name evidence="6" type="ORF">EPV75_01225</name>
</gene>
<dbReference type="GO" id="GO:0046872">
    <property type="term" value="F:metal ion binding"/>
    <property type="evidence" value="ECO:0007669"/>
    <property type="project" value="UniProtKB-KW"/>
</dbReference>
<name>A0A451G4I9_9GAMM</name>
<dbReference type="Proteomes" id="UP000285478">
    <property type="component" value="Chromosome"/>
</dbReference>